<dbReference type="AlphaFoldDB" id="A0A0L0UM59"/>
<proteinExistence type="predicted"/>
<dbReference type="OrthoDB" id="3248986at2759"/>
<feature type="chain" id="PRO_5005548992" description="Secreted protein" evidence="1">
    <location>
        <begin position="19"/>
        <end position="112"/>
    </location>
</feature>
<protein>
    <recommendedName>
        <fullName evidence="4">Secreted protein</fullName>
    </recommendedName>
</protein>
<sequence>IIMYFISWLYLICSVSQAQCRIARDILVYVVQVARQTEDGDDFQQSVPLDVRTITKKLKLLPELENYICCPACFTLYFAKDTPEQCTYRRAATVPICNKELSKIPPLICASH</sequence>
<dbReference type="EMBL" id="AJIL01003326">
    <property type="protein sequence ID" value="KNE88040.1"/>
    <property type="molecule type" value="Genomic_DNA"/>
</dbReference>
<dbReference type="Proteomes" id="UP000054564">
    <property type="component" value="Unassembled WGS sequence"/>
</dbReference>
<evidence type="ECO:0000313" key="2">
    <source>
        <dbReference type="EMBL" id="KNE88040.1"/>
    </source>
</evidence>
<gene>
    <name evidence="2" type="ORF">PSTG_18565</name>
</gene>
<evidence type="ECO:0000256" key="1">
    <source>
        <dbReference type="SAM" id="SignalP"/>
    </source>
</evidence>
<reference evidence="3" key="1">
    <citation type="submission" date="2014-03" db="EMBL/GenBank/DDBJ databases">
        <title>The Genome Sequence of Puccinia striiformis f. sp. tritici PST-78.</title>
        <authorList>
            <consortium name="The Broad Institute Genome Sequencing Platform"/>
            <person name="Cuomo C."/>
            <person name="Hulbert S."/>
            <person name="Chen X."/>
            <person name="Walker B."/>
            <person name="Young S.K."/>
            <person name="Zeng Q."/>
            <person name="Gargeya S."/>
            <person name="Fitzgerald M."/>
            <person name="Haas B."/>
            <person name="Abouelleil A."/>
            <person name="Alvarado L."/>
            <person name="Arachchi H.M."/>
            <person name="Berlin A.M."/>
            <person name="Chapman S.B."/>
            <person name="Goldberg J."/>
            <person name="Griggs A."/>
            <person name="Gujja S."/>
            <person name="Hansen M."/>
            <person name="Howarth C."/>
            <person name="Imamovic A."/>
            <person name="Larimer J."/>
            <person name="McCowan C."/>
            <person name="Montmayeur A."/>
            <person name="Murphy C."/>
            <person name="Neiman D."/>
            <person name="Pearson M."/>
            <person name="Priest M."/>
            <person name="Roberts A."/>
            <person name="Saif S."/>
            <person name="Shea T."/>
            <person name="Sisk P."/>
            <person name="Sykes S."/>
            <person name="Wortman J."/>
            <person name="Nusbaum C."/>
            <person name="Birren B."/>
        </authorList>
    </citation>
    <scope>NUCLEOTIDE SEQUENCE [LARGE SCALE GENOMIC DNA]</scope>
    <source>
        <strain evidence="3">race PST-78</strain>
    </source>
</reference>
<accession>A0A0L0UM59</accession>
<name>A0A0L0UM59_9BASI</name>
<comment type="caution">
    <text evidence="2">The sequence shown here is derived from an EMBL/GenBank/DDBJ whole genome shotgun (WGS) entry which is preliminary data.</text>
</comment>
<feature type="non-terminal residue" evidence="2">
    <location>
        <position position="1"/>
    </location>
</feature>
<keyword evidence="3" id="KW-1185">Reference proteome</keyword>
<keyword evidence="1" id="KW-0732">Signal</keyword>
<evidence type="ECO:0000313" key="3">
    <source>
        <dbReference type="Proteomes" id="UP000054564"/>
    </source>
</evidence>
<feature type="signal peptide" evidence="1">
    <location>
        <begin position="1"/>
        <end position="18"/>
    </location>
</feature>
<organism evidence="2 3">
    <name type="scientific">Puccinia striiformis f. sp. tritici PST-78</name>
    <dbReference type="NCBI Taxonomy" id="1165861"/>
    <lineage>
        <taxon>Eukaryota</taxon>
        <taxon>Fungi</taxon>
        <taxon>Dikarya</taxon>
        <taxon>Basidiomycota</taxon>
        <taxon>Pucciniomycotina</taxon>
        <taxon>Pucciniomycetes</taxon>
        <taxon>Pucciniales</taxon>
        <taxon>Pucciniaceae</taxon>
        <taxon>Puccinia</taxon>
    </lineage>
</organism>
<evidence type="ECO:0008006" key="4">
    <source>
        <dbReference type="Google" id="ProtNLM"/>
    </source>
</evidence>